<keyword evidence="5" id="KW-1185">Reference proteome</keyword>
<sequence>MMTVMMMRPVLCALLFFALCCCFPNPLCAADETASNATDDVNASAKPSNMKEAFDWAFQAMFTAREEVEEASQHCEQAKISAAKAAGFEKDAERVLRRLGSEAVTLSNALRDAKKANEEAMNAVAECAAAENAALQAEIAALDAAFEVLNLVKADKKDKNLNTEELLGKAAENTTIAVKKAKEAEAESEKAAAAARKTQEAAERAAAARTLAKDVAETASALLQEREREEERRRAKDREAAEAARKAAVAEALKMFSMKGNDTVSLRNSTATRMPRQRPRVDGGGMPLLLRAPLLMLAAVASILGFLVCQAA</sequence>
<evidence type="ECO:0000256" key="2">
    <source>
        <dbReference type="SAM" id="Phobius"/>
    </source>
</evidence>
<protein>
    <submittedName>
        <fullName evidence="4">Surface protein TolT, putative</fullName>
    </submittedName>
</protein>
<evidence type="ECO:0000256" key="1">
    <source>
        <dbReference type="SAM" id="Coils"/>
    </source>
</evidence>
<keyword evidence="2" id="KW-0812">Transmembrane</keyword>
<comment type="caution">
    <text evidence="4">The sequence shown here is derived from an EMBL/GenBank/DDBJ whole genome shotgun (WGS) entry which is preliminary data.</text>
</comment>
<feature type="transmembrane region" description="Helical" evidence="2">
    <location>
        <begin position="288"/>
        <end position="309"/>
    </location>
</feature>
<accession>K2LVA9</accession>
<proteinExistence type="predicted"/>
<feature type="signal peptide" evidence="3">
    <location>
        <begin position="1"/>
        <end position="22"/>
    </location>
</feature>
<feature type="coiled-coil region" evidence="1">
    <location>
        <begin position="103"/>
        <end position="145"/>
    </location>
</feature>
<feature type="coiled-coil region" evidence="1">
    <location>
        <begin position="181"/>
        <end position="246"/>
    </location>
</feature>
<keyword evidence="3" id="KW-0732">Signal</keyword>
<dbReference type="OrthoDB" id="255064at2759"/>
<evidence type="ECO:0000313" key="4">
    <source>
        <dbReference type="EMBL" id="EKF26653.1"/>
    </source>
</evidence>
<gene>
    <name evidence="4" type="ORF">MOQ_009647</name>
</gene>
<evidence type="ECO:0000256" key="3">
    <source>
        <dbReference type="SAM" id="SignalP"/>
    </source>
</evidence>
<feature type="chain" id="PRO_5003860768" evidence="3">
    <location>
        <begin position="23"/>
        <end position="312"/>
    </location>
</feature>
<keyword evidence="2" id="KW-1133">Transmembrane helix</keyword>
<keyword evidence="2" id="KW-0472">Membrane</keyword>
<dbReference type="EMBL" id="AHKC01020222">
    <property type="protein sequence ID" value="EKF26653.1"/>
    <property type="molecule type" value="Genomic_DNA"/>
</dbReference>
<dbReference type="AlphaFoldDB" id="K2LVA9"/>
<keyword evidence="1" id="KW-0175">Coiled coil</keyword>
<name>K2LVA9_TRYCR</name>
<dbReference type="Proteomes" id="UP000007350">
    <property type="component" value="Unassembled WGS sequence"/>
</dbReference>
<organism evidence="4 5">
    <name type="scientific">Trypanosoma cruzi marinkellei</name>
    <dbReference type="NCBI Taxonomy" id="85056"/>
    <lineage>
        <taxon>Eukaryota</taxon>
        <taxon>Discoba</taxon>
        <taxon>Euglenozoa</taxon>
        <taxon>Kinetoplastea</taxon>
        <taxon>Metakinetoplastina</taxon>
        <taxon>Trypanosomatida</taxon>
        <taxon>Trypanosomatidae</taxon>
        <taxon>Trypanosoma</taxon>
        <taxon>Schizotrypanum</taxon>
    </lineage>
</organism>
<reference evidence="4 5" key="1">
    <citation type="journal article" date="2012" name="BMC Genomics">
        <title>Comparative genomic analysis of human infective Trypanosoma cruzi lineages with the bat-restricted subspecies T. cruzi marinkellei.</title>
        <authorList>
            <person name="Franzen O."/>
            <person name="Talavera-Lopez C."/>
            <person name="Ochaya S."/>
            <person name="Butler C.E."/>
            <person name="Messenger L.A."/>
            <person name="Lewis M.D."/>
            <person name="Llewellyn M.S."/>
            <person name="Marinkelle C.J."/>
            <person name="Tyler K.M."/>
            <person name="Miles M.A."/>
            <person name="Andersson B."/>
        </authorList>
    </citation>
    <scope>NUCLEOTIDE SEQUENCE [LARGE SCALE GENOMIC DNA]</scope>
    <source>
        <strain evidence="4 5">B7</strain>
    </source>
</reference>
<evidence type="ECO:0000313" key="5">
    <source>
        <dbReference type="Proteomes" id="UP000007350"/>
    </source>
</evidence>